<evidence type="ECO:0000256" key="3">
    <source>
        <dbReference type="ARBA" id="ARBA00022692"/>
    </source>
</evidence>
<organism evidence="13 14">
    <name type="scientific">Corynebacterium deserti GIMN1.010</name>
    <dbReference type="NCBI Taxonomy" id="931089"/>
    <lineage>
        <taxon>Bacteria</taxon>
        <taxon>Bacillati</taxon>
        <taxon>Actinomycetota</taxon>
        <taxon>Actinomycetes</taxon>
        <taxon>Mycobacteriales</taxon>
        <taxon>Corynebacteriaceae</taxon>
        <taxon>Corynebacterium</taxon>
    </lineage>
</organism>
<reference evidence="13 14" key="1">
    <citation type="submission" date="2014-08" db="EMBL/GenBank/DDBJ databases">
        <title>Complete genome sequence of Corynebacterium deserti GIMN1.010 (=DSM 45689), isolated from desert sand in western China.</title>
        <authorList>
            <person name="Ruckert C."/>
            <person name="Albersmeier A."/>
            <person name="Kalinowski J."/>
        </authorList>
    </citation>
    <scope>NUCLEOTIDE SEQUENCE [LARGE SCALE GENOMIC DNA]</scope>
    <source>
        <strain evidence="13 14">GIMN1.010</strain>
    </source>
</reference>
<feature type="domain" description="FtsK" evidence="12">
    <location>
        <begin position="433"/>
        <end position="627"/>
    </location>
</feature>
<evidence type="ECO:0000256" key="4">
    <source>
        <dbReference type="ARBA" id="ARBA00022737"/>
    </source>
</evidence>
<dbReference type="InterPro" id="IPR003593">
    <property type="entry name" value="AAA+_ATPase"/>
</dbReference>
<dbReference type="AlphaFoldDB" id="A0A0M4CI25"/>
<proteinExistence type="predicted"/>
<keyword evidence="14" id="KW-1185">Reference proteome</keyword>
<feature type="binding site" evidence="9">
    <location>
        <begin position="779"/>
        <end position="786"/>
    </location>
    <ligand>
        <name>ATP</name>
        <dbReference type="ChEBI" id="CHEBI:30616"/>
    </ligand>
</feature>
<gene>
    <name evidence="13" type="ORF">CDES_02990</name>
</gene>
<evidence type="ECO:0000256" key="8">
    <source>
        <dbReference type="ARBA" id="ARBA00023136"/>
    </source>
</evidence>
<feature type="domain" description="FtsK" evidence="12">
    <location>
        <begin position="1006"/>
        <end position="1186"/>
    </location>
</feature>
<dbReference type="STRING" id="931089.CDES_02990"/>
<evidence type="ECO:0000256" key="6">
    <source>
        <dbReference type="ARBA" id="ARBA00022840"/>
    </source>
</evidence>
<dbReference type="NCBIfam" id="TIGR03924">
    <property type="entry name" value="T7SS_EccC_a"/>
    <property type="match status" value="1"/>
</dbReference>
<dbReference type="InterPro" id="IPR023836">
    <property type="entry name" value="EccCa-like_Actinobacteria"/>
</dbReference>
<dbReference type="OrthoDB" id="9807790at2"/>
<dbReference type="GO" id="GO:0005524">
    <property type="term" value="F:ATP binding"/>
    <property type="evidence" value="ECO:0007669"/>
    <property type="project" value="UniProtKB-UniRule"/>
</dbReference>
<evidence type="ECO:0000256" key="1">
    <source>
        <dbReference type="ARBA" id="ARBA00004651"/>
    </source>
</evidence>
<keyword evidence="8 11" id="KW-0472">Membrane</keyword>
<sequence>MAAPAGNQVQQAQQGQQVASSNSAKNIIVDPVTWHDRDPAPPLPSEPLVAETVPQAVRPAPRPLIKVLMPVIMIAMVLAMVGLMVLTSGQLNPMVLIFPLMMGLSMLMMFAPTEGDDTDEVRRTYLRHLDALRGKAVEHAEAQRRHELHRHPDPTSLWSTLGQRRMWERTKDDPDCLEIRFGLGTTRLDPAITVKDSGSPEDLDPVCAVSLRHTIRAVGSVQAMPVSVQLQAFRFLGLNGPGAHGLARAIVVQLLYHHGPEVVSVSTVEEITGHTPNPEWEWLKWVPHSKDPERAAYRILLVDSVLTTGSERFIDDPTWTTIINIGAHVSTALGQLAEDEGLLLFVDKRMRVATAQGAEDLGAPDAVGRELAGAFGRRLTAFRRHTASTSRMSGELLPLLGIDVGELSADILWPARRDPSTRLTVPLGLSAAGTPMMLDLKESAHGGMGPHGLCIGATGSGKSELLRTLVVGLALTHSPAELNLVLVDFKGGATFLGFEDLPHTSAVITNLEEESVLVERMRDALSGEMNRRQEVLRQASCANVDEYNKQAAHPMPALLIVIDEFSELLGQHPDFADLFVAVGRLGRSLHIHLLLASQRLDEGRLRGLDSHLSYRIGLKTFSASESRQVLGINDAYHLPNQPGAGFLKSDVDTVTRFQASYVSGPLTRRIAPTASTQRVRRFEGWEIEHDTEIIEDTTQTLIDTTLTHTTTAAAHRGFSAHRVWLPPLPAEVSIGSVAESTGELSAVIGMIDKPYLQRQDPLIIDFSVNGGSGHWAICGGPQTGKSTALRSIVVSLSATHSTQDIRFYVLDLAGTSLTHLERLPHVAGVANRTQPERVRRVVDEVTGLVNNPESRHTFLIVDGWHALTQDFDELFDAFSNIAAHGLAARVHLVISTQRWSSVRPAVRDLVTGRIELKLGEAMDSVIDRKTQLRVPARPGRGITQDKEHILIAHTSTQDIAHVQAVAAEQGQQPVPRLAVLPAHIALHDLAPATTPGIPFARGGATLSTLTWDPAASRHLLAFGSQGCGKSTLIHTIATGLGIVGREAARIVMFDFRRTHLGLIPEDMLAAYCATSTAAQKTVTDMEATLSSRLPGADITPTQLRERSWWQGPDIYLVIDDYDLLPAGILHPLRDIVPHARDVGLHVVIARKAGGAARALYDPVLSEIKDQSPHIVLFDADRDEGAILGLKPTPQPPGRVAMSIRGENTGVAHIARIGGDA</sequence>
<dbReference type="PROSITE" id="PS50901">
    <property type="entry name" value="FTSK"/>
    <property type="match status" value="3"/>
</dbReference>
<keyword evidence="7 11" id="KW-1133">Transmembrane helix</keyword>
<evidence type="ECO:0000256" key="7">
    <source>
        <dbReference type="ARBA" id="ARBA00022989"/>
    </source>
</evidence>
<evidence type="ECO:0000313" key="14">
    <source>
        <dbReference type="Proteomes" id="UP000068067"/>
    </source>
</evidence>
<feature type="binding site" evidence="9">
    <location>
        <begin position="1023"/>
        <end position="1030"/>
    </location>
    <ligand>
        <name>ATP</name>
        <dbReference type="ChEBI" id="CHEBI:30616"/>
    </ligand>
</feature>
<dbReference type="SUPFAM" id="SSF52540">
    <property type="entry name" value="P-loop containing nucleoside triphosphate hydrolases"/>
    <property type="match status" value="3"/>
</dbReference>
<dbReference type="Proteomes" id="UP000068067">
    <property type="component" value="Chromosome"/>
</dbReference>
<dbReference type="KEGG" id="cdx:CDES_02990"/>
<dbReference type="GO" id="GO:0003677">
    <property type="term" value="F:DNA binding"/>
    <property type="evidence" value="ECO:0007669"/>
    <property type="project" value="InterPro"/>
</dbReference>
<dbReference type="RefSeq" id="WP_082353326.1">
    <property type="nucleotide sequence ID" value="NZ_CP009220.1"/>
</dbReference>
<feature type="region of interest" description="Disordered" evidence="10">
    <location>
        <begin position="1"/>
        <end position="22"/>
    </location>
</feature>
<keyword evidence="6 9" id="KW-0067">ATP-binding</keyword>
<accession>A0A0M4CI25</accession>
<keyword evidence="2" id="KW-1003">Cell membrane</keyword>
<dbReference type="InterPro" id="IPR002543">
    <property type="entry name" value="FtsK_dom"/>
</dbReference>
<feature type="binding site" evidence="9">
    <location>
        <begin position="456"/>
        <end position="463"/>
    </location>
    <ligand>
        <name>ATP</name>
        <dbReference type="ChEBI" id="CHEBI:30616"/>
    </ligand>
</feature>
<evidence type="ECO:0000313" key="13">
    <source>
        <dbReference type="EMBL" id="ALC05051.1"/>
    </source>
</evidence>
<evidence type="ECO:0000259" key="12">
    <source>
        <dbReference type="PROSITE" id="PS50901"/>
    </source>
</evidence>
<feature type="transmembrane region" description="Helical" evidence="11">
    <location>
        <begin position="67"/>
        <end position="86"/>
    </location>
</feature>
<protein>
    <recommendedName>
        <fullName evidence="12">FtsK domain-containing protein</fullName>
    </recommendedName>
</protein>
<comment type="subcellular location">
    <subcellularLocation>
        <location evidence="1">Cell membrane</location>
        <topology evidence="1">Multi-pass membrane protein</topology>
    </subcellularLocation>
</comment>
<dbReference type="NCBIfam" id="TIGR03925">
    <property type="entry name" value="T7SS_EccC_b"/>
    <property type="match status" value="1"/>
</dbReference>
<keyword evidence="5 9" id="KW-0547">Nucleotide-binding</keyword>
<keyword evidence="4" id="KW-0677">Repeat</keyword>
<dbReference type="EMBL" id="CP009220">
    <property type="protein sequence ID" value="ALC05051.1"/>
    <property type="molecule type" value="Genomic_DNA"/>
</dbReference>
<dbReference type="InterPro" id="IPR027417">
    <property type="entry name" value="P-loop_NTPase"/>
</dbReference>
<evidence type="ECO:0000256" key="2">
    <source>
        <dbReference type="ARBA" id="ARBA00022475"/>
    </source>
</evidence>
<dbReference type="PATRIC" id="fig|931089.4.peg.605"/>
<evidence type="ECO:0000256" key="5">
    <source>
        <dbReference type="ARBA" id="ARBA00022741"/>
    </source>
</evidence>
<keyword evidence="3 11" id="KW-0812">Transmembrane</keyword>
<name>A0A0M4CI25_9CORY</name>
<evidence type="ECO:0000256" key="11">
    <source>
        <dbReference type="SAM" id="Phobius"/>
    </source>
</evidence>
<dbReference type="Gene3D" id="3.40.50.300">
    <property type="entry name" value="P-loop containing nucleotide triphosphate hydrolases"/>
    <property type="match status" value="3"/>
</dbReference>
<dbReference type="InterPro" id="IPR023837">
    <property type="entry name" value="EccCb-like_Actinobacteria"/>
</dbReference>
<dbReference type="Pfam" id="PF01580">
    <property type="entry name" value="FtsK_SpoIIIE"/>
    <property type="match status" value="2"/>
</dbReference>
<dbReference type="GO" id="GO:0005886">
    <property type="term" value="C:plasma membrane"/>
    <property type="evidence" value="ECO:0007669"/>
    <property type="project" value="UniProtKB-SubCell"/>
</dbReference>
<evidence type="ECO:0000256" key="9">
    <source>
        <dbReference type="PROSITE-ProRule" id="PRU00289"/>
    </source>
</evidence>
<dbReference type="PANTHER" id="PTHR22683">
    <property type="entry name" value="SPORULATION PROTEIN RELATED"/>
    <property type="match status" value="1"/>
</dbReference>
<evidence type="ECO:0000256" key="10">
    <source>
        <dbReference type="SAM" id="MobiDB-lite"/>
    </source>
</evidence>
<feature type="domain" description="FtsK" evidence="12">
    <location>
        <begin position="759"/>
        <end position="925"/>
    </location>
</feature>
<dbReference type="SMART" id="SM00382">
    <property type="entry name" value="AAA"/>
    <property type="match status" value="3"/>
</dbReference>
<dbReference type="PANTHER" id="PTHR22683:SF1">
    <property type="entry name" value="TYPE VII SECRETION SYSTEM PROTEIN ESSC"/>
    <property type="match status" value="1"/>
</dbReference>
<dbReference type="InterPro" id="IPR050206">
    <property type="entry name" value="FtsK/SpoIIIE/SftA"/>
</dbReference>